<evidence type="ECO:0000313" key="1">
    <source>
        <dbReference type="EMBL" id="BBH91725.1"/>
    </source>
</evidence>
<proteinExistence type="predicted"/>
<dbReference type="AlphaFoldDB" id="A0A455T003"/>
<name>A0A455T003_9CHLR</name>
<sequence>MDGRLLKTVPIKGLVGQLMALEAFVALMRTQTVAQERKAKQHALT</sequence>
<reference evidence="1" key="1">
    <citation type="submission" date="2018-12" db="EMBL/GenBank/DDBJ databases">
        <title>Novel natural products biosynthetic potential of the class Ktedonobacteria.</title>
        <authorList>
            <person name="Zheng Y."/>
            <person name="Saitou A."/>
            <person name="Wang C.M."/>
            <person name="Toyoda A."/>
            <person name="Minakuchi Y."/>
            <person name="Sekiguchi Y."/>
            <person name="Ueda K."/>
            <person name="Takano H."/>
            <person name="Sakai Y."/>
            <person name="Yokota A."/>
            <person name="Yabe S."/>
        </authorList>
    </citation>
    <scope>NUCLEOTIDE SEQUENCE</scope>
    <source>
        <strain evidence="1">COM3</strain>
    </source>
</reference>
<gene>
    <name evidence="1" type="ORF">KTC_64760</name>
</gene>
<protein>
    <submittedName>
        <fullName evidence="1">Uncharacterized protein</fullName>
    </submittedName>
</protein>
<dbReference type="EMBL" id="AP019376">
    <property type="protein sequence ID" value="BBH91725.1"/>
    <property type="molecule type" value="Genomic_DNA"/>
</dbReference>
<accession>A0A455T003</accession>
<organism evidence="1">
    <name type="scientific">Thermosporothrix sp. COM3</name>
    <dbReference type="NCBI Taxonomy" id="2490863"/>
    <lineage>
        <taxon>Bacteria</taxon>
        <taxon>Bacillati</taxon>
        <taxon>Chloroflexota</taxon>
        <taxon>Ktedonobacteria</taxon>
        <taxon>Ktedonobacterales</taxon>
        <taxon>Thermosporotrichaceae</taxon>
        <taxon>Thermosporothrix</taxon>
    </lineage>
</organism>